<dbReference type="EMBL" id="RPGO01000033">
    <property type="protein sequence ID" value="RZB29099.1"/>
    <property type="molecule type" value="Genomic_DNA"/>
</dbReference>
<comment type="caution">
    <text evidence="1">The sequence shown here is derived from an EMBL/GenBank/DDBJ whole genome shotgun (WGS) entry which is preliminary data.</text>
</comment>
<accession>A0A8B3S277</accession>
<organism evidence="1 2">
    <name type="scientific">Candidatus Argoarchaeum ethanivorans</name>
    <dbReference type="NCBI Taxonomy" id="2608793"/>
    <lineage>
        <taxon>Archaea</taxon>
        <taxon>Methanobacteriati</taxon>
        <taxon>Methanobacteriota</taxon>
        <taxon>Stenosarchaea group</taxon>
        <taxon>Methanomicrobia</taxon>
        <taxon>Methanosarcinales</taxon>
        <taxon>Methanosarcinales incertae sedis</taxon>
        <taxon>GOM Arc I cluster</taxon>
        <taxon>Candidatus Argoarchaeum</taxon>
    </lineage>
</organism>
<name>A0A8B3S277_9EURY</name>
<evidence type="ECO:0000313" key="2">
    <source>
        <dbReference type="Proteomes" id="UP000291831"/>
    </source>
</evidence>
<dbReference type="Proteomes" id="UP000291831">
    <property type="component" value="Unassembled WGS sequence"/>
</dbReference>
<sequence>MDRRMKNFGIGALVTLLMVSMLAAPAAAFVKDFYTMGPDVGGGPDSGCRNETGGLLLGDGELGTSDIGIAILDVDKDGIDGFDPDNPPHYLAGDDIFLHFHCPDDYILIGQDEMGRGAFLGTVGEEVWADDRLYFRLFNANTIGDATYYGDSIEHIVIDANLVLLPNWDTTIEINWGTETFEKDLEPGWNLVSLPLTPDNNSTPIVLTSITGNYDAVMKYTPGTGFESVATTVMDPGIGYFIYMSTNDTWSYDGDSYNSINASLSLGLNMAGWVNDDVALPGALDSIAGNYNYVARWNTTSQSYEVYEPDAPASFNDFGTIAKGEGYFIAANTDCTLTYP</sequence>
<gene>
    <name evidence="1" type="ORF">AEth_01703</name>
</gene>
<evidence type="ECO:0000313" key="1">
    <source>
        <dbReference type="EMBL" id="RZB29099.1"/>
    </source>
</evidence>
<dbReference type="AlphaFoldDB" id="A0A8B3S277"/>
<reference evidence="2" key="1">
    <citation type="submission" date="2019-01" db="EMBL/GenBank/DDBJ databases">
        <title>Anaerobic oxidation of ethane by archaea from a marine hydrocarbon seep.</title>
        <authorList>
            <person name="Musat F."/>
        </authorList>
    </citation>
    <scope>NUCLEOTIDE SEQUENCE [LARGE SCALE GENOMIC DNA]</scope>
</reference>
<proteinExistence type="predicted"/>
<protein>
    <submittedName>
        <fullName evidence="1">Uncharacterized protein</fullName>
    </submittedName>
</protein>